<reference evidence="12 13" key="1">
    <citation type="submission" date="2024-02" db="EMBL/GenBank/DDBJ databases">
        <title>A draft genome for the cacao thread blight pathogen Marasmius crinis-equi.</title>
        <authorList>
            <person name="Cohen S.P."/>
            <person name="Baruah I.K."/>
            <person name="Amoako-Attah I."/>
            <person name="Bukari Y."/>
            <person name="Meinhardt L.W."/>
            <person name="Bailey B.A."/>
        </authorList>
    </citation>
    <scope>NUCLEOTIDE SEQUENCE [LARGE SCALE GENOMIC DNA]</scope>
    <source>
        <strain evidence="12 13">GH-76</strain>
    </source>
</reference>
<feature type="compositionally biased region" description="Polar residues" evidence="11">
    <location>
        <begin position="198"/>
        <end position="207"/>
    </location>
</feature>
<accession>A0ABR3FG31</accession>
<evidence type="ECO:0000256" key="3">
    <source>
        <dbReference type="ARBA" id="ARBA00022448"/>
    </source>
</evidence>
<evidence type="ECO:0000256" key="10">
    <source>
        <dbReference type="PIRNR" id="PIRNR002450"/>
    </source>
</evidence>
<name>A0ABR3FG31_9AGAR</name>
<gene>
    <name evidence="12" type="ORF">V5O48_007653</name>
</gene>
<feature type="region of interest" description="Disordered" evidence="11">
    <location>
        <begin position="69"/>
        <end position="92"/>
    </location>
</feature>
<evidence type="ECO:0000256" key="6">
    <source>
        <dbReference type="ARBA" id="ARBA00022958"/>
    </source>
</evidence>
<keyword evidence="6 10" id="KW-0630">Potassium</keyword>
<protein>
    <recommendedName>
        <fullName evidence="10">Potassium transport protein</fullName>
    </recommendedName>
</protein>
<comment type="subcellular location">
    <subcellularLocation>
        <location evidence="1">Membrane</location>
        <topology evidence="1">Multi-pass membrane protein</topology>
    </subcellularLocation>
</comment>
<evidence type="ECO:0000256" key="2">
    <source>
        <dbReference type="ARBA" id="ARBA00009137"/>
    </source>
</evidence>
<keyword evidence="4 10" id="KW-0633">Potassium transport</keyword>
<keyword evidence="7 10" id="KW-1133">Transmembrane helix</keyword>
<dbReference type="InterPro" id="IPR003445">
    <property type="entry name" value="Cat_transpt"/>
</dbReference>
<dbReference type="InterPro" id="IPR004773">
    <property type="entry name" value="K/Na_transp_Trk1/HKT1"/>
</dbReference>
<dbReference type="InterPro" id="IPR015958">
    <property type="entry name" value="Trk1_fungi"/>
</dbReference>
<evidence type="ECO:0000256" key="4">
    <source>
        <dbReference type="ARBA" id="ARBA00022538"/>
    </source>
</evidence>
<dbReference type="EMBL" id="JBAHYK010000410">
    <property type="protein sequence ID" value="KAL0574295.1"/>
    <property type="molecule type" value="Genomic_DNA"/>
</dbReference>
<dbReference type="PIRSF" id="PIRSF002450">
    <property type="entry name" value="K+_transpter_TRK"/>
    <property type="match status" value="1"/>
</dbReference>
<proteinExistence type="inferred from homology"/>
<evidence type="ECO:0000256" key="5">
    <source>
        <dbReference type="ARBA" id="ARBA00022692"/>
    </source>
</evidence>
<feature type="transmembrane region" description="Helical" evidence="10">
    <location>
        <begin position="583"/>
        <end position="603"/>
    </location>
</feature>
<feature type="region of interest" description="Disordered" evidence="11">
    <location>
        <begin position="131"/>
        <end position="283"/>
    </location>
</feature>
<evidence type="ECO:0000256" key="1">
    <source>
        <dbReference type="ARBA" id="ARBA00004141"/>
    </source>
</evidence>
<dbReference type="Proteomes" id="UP001465976">
    <property type="component" value="Unassembled WGS sequence"/>
</dbReference>
<dbReference type="InterPro" id="IPR051143">
    <property type="entry name" value="TrkH_K-transport"/>
</dbReference>
<feature type="transmembrane region" description="Helical" evidence="10">
    <location>
        <begin position="556"/>
        <end position="577"/>
    </location>
</feature>
<keyword evidence="5 10" id="KW-0812">Transmembrane</keyword>
<keyword evidence="9 10" id="KW-0472">Membrane</keyword>
<keyword evidence="13" id="KW-1185">Reference proteome</keyword>
<dbReference type="PANTHER" id="PTHR31064:SF30">
    <property type="entry name" value="HIGH-AFFINITY POTASSIUM TRANSPORT PROTEIN-RELATED"/>
    <property type="match status" value="1"/>
</dbReference>
<feature type="transmembrane region" description="Helical" evidence="10">
    <location>
        <begin position="684"/>
        <end position="706"/>
    </location>
</feature>
<feature type="compositionally biased region" description="Basic and acidic residues" evidence="11">
    <location>
        <begin position="243"/>
        <end position="259"/>
    </location>
</feature>
<evidence type="ECO:0000256" key="7">
    <source>
        <dbReference type="ARBA" id="ARBA00022989"/>
    </source>
</evidence>
<dbReference type="NCBIfam" id="TIGR00934">
    <property type="entry name" value="2a38euk"/>
    <property type="match status" value="1"/>
</dbReference>
<keyword evidence="3 10" id="KW-0813">Transport</keyword>
<evidence type="ECO:0000256" key="9">
    <source>
        <dbReference type="ARBA" id="ARBA00023136"/>
    </source>
</evidence>
<evidence type="ECO:0000313" key="12">
    <source>
        <dbReference type="EMBL" id="KAL0574295.1"/>
    </source>
</evidence>
<feature type="transmembrane region" description="Helical" evidence="10">
    <location>
        <begin position="386"/>
        <end position="410"/>
    </location>
</feature>
<feature type="transmembrane region" description="Helical" evidence="10">
    <location>
        <begin position="524"/>
        <end position="544"/>
    </location>
</feature>
<organism evidence="12 13">
    <name type="scientific">Marasmius crinis-equi</name>
    <dbReference type="NCBI Taxonomy" id="585013"/>
    <lineage>
        <taxon>Eukaryota</taxon>
        <taxon>Fungi</taxon>
        <taxon>Dikarya</taxon>
        <taxon>Basidiomycota</taxon>
        <taxon>Agaricomycotina</taxon>
        <taxon>Agaricomycetes</taxon>
        <taxon>Agaricomycetidae</taxon>
        <taxon>Agaricales</taxon>
        <taxon>Marasmiineae</taxon>
        <taxon>Marasmiaceae</taxon>
        <taxon>Marasmius</taxon>
    </lineage>
</organism>
<feature type="transmembrane region" description="Helical" evidence="10">
    <location>
        <begin position="653"/>
        <end position="672"/>
    </location>
</feature>
<sequence length="809" mass="90852">MNPELLNGSSILSSDLYYAINRYYFEKKFEHIIKSAASSRGLSPSNSLTDQTHKGVSFGRLVRFISSGKEKSVPAVEKRQRQDLEKHEKERNGLAKRLRTDMIRRMDDAPKLVNPSGWISEGDRIPMKRHATVQSTNQDRRLSFATPTMDGSGRNTAMARRASMSRRLSDPGATPPKSESANSVPMHRFETVAPPRSPSLSPTHAQSQPPPLAKSPTFPRTQTVEFNLPRRRPPRVGTTQEGEPERPAPEPIQHEDRRSIYRSSSQHAPPPFASYPTNHTYSTYIPTGPRPRKHSGFGGFPMPHEIIRSLIKKFFPKLGVQMTRTVTIPRTMTYASSHGGASLAPGARAVPYISFEAVVGRNSAFPMLSEEQLHELGGVEYRALNALLWIVAGYHILTQLLSFIVIAPYISQSRWKDNFVPPALHRKVSPVWFSMYQVVSAYTNTGTSLVDKSMIPFQNAYVMIVFMVFLILAGNTAFPIFLRFTIWILSKLVPKTSRANETLHFLLDHPRRCFIYLFPSHQTWFLLTIVVGLTFTDWFFFMVLDIGTPDIEKVPLGTRFIVGFLQGVAVRAAGFGIVPLGSLAPAVRVLYTIMMYISIYPIAMSVRSTNVYEEQSLGVYGGPPDEEESFRPAGHSRVTVWSRYLAMHARKQLAFDMWWLCLALFVVCIIERHDLENTDSAPWFNIFNIIFELVSAYGTVGLSLGIPTANYSLSGALRPLSKLIVCVVMLRGRHRGLPVAIDRAVMVPQEFERTDVENDDAASQFYSRNTGAARQNYPFSMTPSGYVRGEPSIVEEYRDDSRGLQGSSS</sequence>
<evidence type="ECO:0000256" key="11">
    <source>
        <dbReference type="SAM" id="MobiDB-lite"/>
    </source>
</evidence>
<keyword evidence="8 10" id="KW-0406">Ion transport</keyword>
<feature type="compositionally biased region" description="Low complexity" evidence="11">
    <location>
        <begin position="157"/>
        <end position="166"/>
    </location>
</feature>
<evidence type="ECO:0000313" key="13">
    <source>
        <dbReference type="Proteomes" id="UP001465976"/>
    </source>
</evidence>
<evidence type="ECO:0000256" key="8">
    <source>
        <dbReference type="ARBA" id="ARBA00023065"/>
    </source>
</evidence>
<dbReference type="PANTHER" id="PTHR31064">
    <property type="entry name" value="POTASSIUM TRANSPORT PROTEIN DDB_G0292412-RELATED"/>
    <property type="match status" value="1"/>
</dbReference>
<comment type="similarity">
    <text evidence="2 10">Belongs to the TrkH potassium transport family.</text>
</comment>
<dbReference type="Pfam" id="PF02386">
    <property type="entry name" value="TrkH"/>
    <property type="match status" value="1"/>
</dbReference>
<feature type="transmembrane region" description="Helical" evidence="10">
    <location>
        <begin position="460"/>
        <end position="482"/>
    </location>
</feature>
<comment type="caution">
    <text evidence="12">The sequence shown here is derived from an EMBL/GenBank/DDBJ whole genome shotgun (WGS) entry which is preliminary data.</text>
</comment>